<dbReference type="AlphaFoldDB" id="A0A0B2WXR4"/>
<feature type="region of interest" description="Disordered" evidence="1">
    <location>
        <begin position="1"/>
        <end position="27"/>
    </location>
</feature>
<dbReference type="RefSeq" id="XP_040682142.1">
    <property type="nucleotide sequence ID" value="XM_040818878.1"/>
</dbReference>
<dbReference type="GeneID" id="63734533"/>
<evidence type="ECO:0000313" key="3">
    <source>
        <dbReference type="Proteomes" id="UP000030816"/>
    </source>
</evidence>
<proteinExistence type="predicted"/>
<reference evidence="2 3" key="1">
    <citation type="journal article" date="2014" name="Proc. Natl. Acad. Sci. U.S.A.">
        <title>Trajectory and genomic determinants of fungal-pathogen speciation and host adaptation.</title>
        <authorList>
            <person name="Hu X."/>
            <person name="Xiao G."/>
            <person name="Zheng P."/>
            <person name="Shang Y."/>
            <person name="Su Y."/>
            <person name="Zhang X."/>
            <person name="Liu X."/>
            <person name="Zhan S."/>
            <person name="St Leger R.J."/>
            <person name="Wang C."/>
        </authorList>
    </citation>
    <scope>NUCLEOTIDE SEQUENCE [LARGE SCALE GENOMIC DNA]</scope>
    <source>
        <strain evidence="2 3">ARSEF 1941</strain>
    </source>
</reference>
<comment type="caution">
    <text evidence="2">The sequence shown here is derived from an EMBL/GenBank/DDBJ whole genome shotgun (WGS) entry which is preliminary data.</text>
</comment>
<protein>
    <submittedName>
        <fullName evidence="2">Uncharacterized protein</fullName>
    </submittedName>
</protein>
<evidence type="ECO:0000256" key="1">
    <source>
        <dbReference type="SAM" id="MobiDB-lite"/>
    </source>
</evidence>
<feature type="region of interest" description="Disordered" evidence="1">
    <location>
        <begin position="204"/>
        <end position="226"/>
    </location>
</feature>
<name>A0A0B2WXR4_METAS</name>
<dbReference type="HOGENOM" id="CLU_014758_0_0_1"/>
<gene>
    <name evidence="2" type="ORF">MAM_00078</name>
</gene>
<organism evidence="2 3">
    <name type="scientific">Metarhizium album (strain ARSEF 1941)</name>
    <dbReference type="NCBI Taxonomy" id="1081103"/>
    <lineage>
        <taxon>Eukaryota</taxon>
        <taxon>Fungi</taxon>
        <taxon>Dikarya</taxon>
        <taxon>Ascomycota</taxon>
        <taxon>Pezizomycotina</taxon>
        <taxon>Sordariomycetes</taxon>
        <taxon>Hypocreomycetidae</taxon>
        <taxon>Hypocreales</taxon>
        <taxon>Clavicipitaceae</taxon>
        <taxon>Metarhizium</taxon>
    </lineage>
</organism>
<accession>A0A0B2WXR4</accession>
<feature type="compositionally biased region" description="Polar residues" evidence="1">
    <location>
        <begin position="210"/>
        <end position="225"/>
    </location>
</feature>
<dbReference type="Proteomes" id="UP000030816">
    <property type="component" value="Unassembled WGS sequence"/>
</dbReference>
<dbReference type="STRING" id="1081103.A0A0B2WXR4"/>
<evidence type="ECO:0000313" key="2">
    <source>
        <dbReference type="EMBL" id="KHO01077.1"/>
    </source>
</evidence>
<keyword evidence="3" id="KW-1185">Reference proteome</keyword>
<dbReference type="OrthoDB" id="5407653at2759"/>
<dbReference type="EMBL" id="AZHE01000001">
    <property type="protein sequence ID" value="KHO01077.1"/>
    <property type="molecule type" value="Genomic_DNA"/>
</dbReference>
<feature type="region of interest" description="Disordered" evidence="1">
    <location>
        <begin position="364"/>
        <end position="400"/>
    </location>
</feature>
<sequence>MFGPFPVAPNLTPRVAPEDIPSPTPITLPRYQPFTQDDVIIGGSGQSLPALLGQTGRDSLVLGPAGLLAIGLDLRLDADESDLIPDTAYLPDFRQWDRFTSEEACRQDGKDRFPLKNGNLSPGCQVYLERRRELSNTNDDAFRTVRRIPPPKGKQQARLGNTYEFFRCLELFTSFWDDPSRPPELPPSPELSTPTDTPRRIECEAKTHAGPSQTPTIRRTASGQSMPPEYRQHVLNAFIKLVAYDFGCNVSRARLEPRLHLNSPPGRKQRKSYTPSNCHFVFQSPMTRETARAGVVYGPVAAVTARPTVNFTGPDAETAQSSDLAREVLAALITAQHRDREGKEEVRFGQDQWWTTQRRWGGGLGGPIGREIQRDASSAGDDGQPAQDVNGGRSRPAVKRARKTMPIYDNYRMVRPPPPSWDRKAKYEAIGKVEGADYDDIFVMSSLFHHVSVLRVRVPTRLLEVLDGSPEPDPSRRSWGKVRAWKSAWYDFFDVDDRITAMRLVWAVVAYQMREKPGGGARVHG</sequence>